<dbReference type="InterPro" id="IPR000253">
    <property type="entry name" value="FHA_dom"/>
</dbReference>
<evidence type="ECO:0000313" key="5">
    <source>
        <dbReference type="Proteomes" id="UP000269154"/>
    </source>
</evidence>
<reference evidence="4 5" key="1">
    <citation type="journal article" date="2018" name="ACS Chem. Biol.">
        <title>Ketoreductase domain dysfunction expands chemodiversity: malyngamide biosynthesis in the cyanobacterium Okeania hirsuta.</title>
        <authorList>
            <person name="Moss N.A."/>
            <person name="Leao T."/>
            <person name="Rankin M."/>
            <person name="McCullough T.M."/>
            <person name="Qu P."/>
            <person name="Korobeynikov A."/>
            <person name="Smith J.L."/>
            <person name="Gerwick L."/>
            <person name="Gerwick W.H."/>
        </authorList>
    </citation>
    <scope>NUCLEOTIDE SEQUENCE [LARGE SCALE GENOMIC DNA]</scope>
    <source>
        <strain evidence="4 5">PAB10Feb10-1</strain>
    </source>
</reference>
<accession>A0A3N6PTG2</accession>
<name>A0A3N6PTG2_9CYAN</name>
<dbReference type="SMART" id="SM00044">
    <property type="entry name" value="CYCc"/>
    <property type="match status" value="1"/>
</dbReference>
<dbReference type="SMART" id="SM00065">
    <property type="entry name" value="GAF"/>
    <property type="match status" value="1"/>
</dbReference>
<dbReference type="CDD" id="cd00060">
    <property type="entry name" value="FHA"/>
    <property type="match status" value="1"/>
</dbReference>
<dbReference type="PANTHER" id="PTHR43081">
    <property type="entry name" value="ADENYLATE CYCLASE, TERMINAL-DIFFERENTIATION SPECIFIC-RELATED"/>
    <property type="match status" value="1"/>
</dbReference>
<dbReference type="EMBL" id="RCBY01000075">
    <property type="protein sequence ID" value="RQH42250.1"/>
    <property type="molecule type" value="Genomic_DNA"/>
</dbReference>
<evidence type="ECO:0000313" key="4">
    <source>
        <dbReference type="EMBL" id="RQH42250.1"/>
    </source>
</evidence>
<evidence type="ECO:0000259" key="2">
    <source>
        <dbReference type="PROSITE" id="PS50006"/>
    </source>
</evidence>
<organism evidence="4 5">
    <name type="scientific">Okeania hirsuta</name>
    <dbReference type="NCBI Taxonomy" id="1458930"/>
    <lineage>
        <taxon>Bacteria</taxon>
        <taxon>Bacillati</taxon>
        <taxon>Cyanobacteriota</taxon>
        <taxon>Cyanophyceae</taxon>
        <taxon>Oscillatoriophycideae</taxon>
        <taxon>Oscillatoriales</taxon>
        <taxon>Microcoleaceae</taxon>
        <taxon>Okeania</taxon>
    </lineage>
</organism>
<dbReference type="Pfam" id="PF00498">
    <property type="entry name" value="FHA"/>
    <property type="match status" value="1"/>
</dbReference>
<dbReference type="PROSITE" id="PS50006">
    <property type="entry name" value="FHA_DOMAIN"/>
    <property type="match status" value="1"/>
</dbReference>
<dbReference type="PROSITE" id="PS50125">
    <property type="entry name" value="GUANYLATE_CYCLASE_2"/>
    <property type="match status" value="1"/>
</dbReference>
<dbReference type="CDD" id="cd07302">
    <property type="entry name" value="CHD"/>
    <property type="match status" value="1"/>
</dbReference>
<dbReference type="SUPFAM" id="SSF49879">
    <property type="entry name" value="SMAD/FHA domain"/>
    <property type="match status" value="1"/>
</dbReference>
<dbReference type="Pfam" id="PF01590">
    <property type="entry name" value="GAF"/>
    <property type="match status" value="1"/>
</dbReference>
<dbReference type="AlphaFoldDB" id="A0A3N6PTG2"/>
<proteinExistence type="inferred from homology"/>
<dbReference type="InterPro" id="IPR001054">
    <property type="entry name" value="A/G_cyclase"/>
</dbReference>
<keyword evidence="5" id="KW-1185">Reference proteome</keyword>
<dbReference type="InterPro" id="IPR050697">
    <property type="entry name" value="Adenylyl/Guanylyl_Cyclase_3/4"/>
</dbReference>
<dbReference type="Pfam" id="PF00211">
    <property type="entry name" value="Guanylate_cyc"/>
    <property type="match status" value="1"/>
</dbReference>
<dbReference type="SMART" id="SM00240">
    <property type="entry name" value="FHA"/>
    <property type="match status" value="1"/>
</dbReference>
<sequence>MPYFIYAPDTGNEKVYELLTGEITIGRERDNIIAITHETSVSRHHAQIVISQDSVNIVDQNSSNGTFVNGIKIDSCILKEGDLIHCGNAIFKFVTNSSQAQDIGRTNIVKQYSQESNQTELNELLDQQQDDSLSVLKLKEKDSNLQAVDKLKILLEVSKQLSSPTELEILLEKILELLFQIIKVDRVVILLVNETTGELEQKAVKGKEGITTEGRFYSKNITNFALEKGTTFLTTNACLDQRFNNPESIVSQSIHGAVCIPLKPRDKIIGVLYADNLSLSNVYSDEDVEFMTGLANQAAIAIENTQLYNKIQVEAIIRNKLERFFPITVARKLKETEKLEIIDTEVTALFSDISGFTKMSSTMEPRQIISMLNEYFKIMVEDIVFRYEGTLEKYIGDALFAIWGAPYQTANDVEKAIKAAIDMQWAVRSLNKQREKSHQQPIAIHIGINSGKVAAGNIGSEKLIQYATIGDTTNVTSRICSEAKSDEIMISQTTKEKLKEHNFPLEKIPPVMVKGKDKPIQLYRLLWQQVPS</sequence>
<dbReference type="GO" id="GO:0035556">
    <property type="term" value="P:intracellular signal transduction"/>
    <property type="evidence" value="ECO:0007669"/>
    <property type="project" value="InterPro"/>
</dbReference>
<dbReference type="InterPro" id="IPR008984">
    <property type="entry name" value="SMAD_FHA_dom_sf"/>
</dbReference>
<feature type="domain" description="Guanylate cyclase" evidence="3">
    <location>
        <begin position="347"/>
        <end position="480"/>
    </location>
</feature>
<dbReference type="SUPFAM" id="SSF55073">
    <property type="entry name" value="Nucleotide cyclase"/>
    <property type="match status" value="1"/>
</dbReference>
<comment type="caution">
    <text evidence="4">The sequence shown here is derived from an EMBL/GenBank/DDBJ whole genome shotgun (WGS) entry which is preliminary data.</text>
</comment>
<comment type="similarity">
    <text evidence="1">Belongs to the adenylyl cyclase class-3 family.</text>
</comment>
<dbReference type="Proteomes" id="UP000269154">
    <property type="component" value="Unassembled WGS sequence"/>
</dbReference>
<protein>
    <submittedName>
        <fullName evidence="4">FHA domain-containing protein</fullName>
    </submittedName>
</protein>
<dbReference type="Gene3D" id="3.30.70.1230">
    <property type="entry name" value="Nucleotide cyclase"/>
    <property type="match status" value="1"/>
</dbReference>
<dbReference type="GO" id="GO:0004016">
    <property type="term" value="F:adenylate cyclase activity"/>
    <property type="evidence" value="ECO:0007669"/>
    <property type="project" value="UniProtKB-ARBA"/>
</dbReference>
<dbReference type="InterPro" id="IPR029016">
    <property type="entry name" value="GAF-like_dom_sf"/>
</dbReference>
<dbReference type="Gene3D" id="2.60.200.20">
    <property type="match status" value="1"/>
</dbReference>
<dbReference type="SUPFAM" id="SSF55781">
    <property type="entry name" value="GAF domain-like"/>
    <property type="match status" value="1"/>
</dbReference>
<dbReference type="InterPro" id="IPR003018">
    <property type="entry name" value="GAF"/>
</dbReference>
<dbReference type="Gene3D" id="3.30.450.40">
    <property type="match status" value="1"/>
</dbReference>
<feature type="domain" description="FHA" evidence="2">
    <location>
        <begin position="23"/>
        <end position="73"/>
    </location>
</feature>
<dbReference type="RefSeq" id="WP_124154804.1">
    <property type="nucleotide sequence ID" value="NZ_CAWOLW010000690.1"/>
</dbReference>
<dbReference type="OrthoDB" id="337251at2"/>
<gene>
    <name evidence="4" type="ORF">D5R40_14755</name>
</gene>
<dbReference type="InterPro" id="IPR029787">
    <property type="entry name" value="Nucleotide_cyclase"/>
</dbReference>
<dbReference type="GO" id="GO:0006171">
    <property type="term" value="P:cAMP biosynthetic process"/>
    <property type="evidence" value="ECO:0007669"/>
    <property type="project" value="TreeGrafter"/>
</dbReference>
<dbReference type="PANTHER" id="PTHR43081:SF1">
    <property type="entry name" value="ADENYLATE CYCLASE, TERMINAL-DIFFERENTIATION SPECIFIC"/>
    <property type="match status" value="1"/>
</dbReference>
<evidence type="ECO:0000259" key="3">
    <source>
        <dbReference type="PROSITE" id="PS50125"/>
    </source>
</evidence>
<evidence type="ECO:0000256" key="1">
    <source>
        <dbReference type="ARBA" id="ARBA00005381"/>
    </source>
</evidence>